<organism evidence="2">
    <name type="scientific">Candidatus Caldatribacterium saccharofermentans</name>
    <dbReference type="NCBI Taxonomy" id="1454753"/>
    <lineage>
        <taxon>Bacteria</taxon>
        <taxon>Pseudomonadati</taxon>
        <taxon>Atribacterota</taxon>
        <taxon>Atribacteria</taxon>
        <taxon>Atribacterales</taxon>
        <taxon>Candidatus Caldatribacteriaceae</taxon>
        <taxon>Candidatus Caldatribacterium</taxon>
    </lineage>
</organism>
<evidence type="ECO:0000256" key="1">
    <source>
        <dbReference type="SAM" id="Phobius"/>
    </source>
</evidence>
<evidence type="ECO:0000313" key="2">
    <source>
        <dbReference type="EMBL" id="HGY38830.1"/>
    </source>
</evidence>
<dbReference type="EMBL" id="DTIY01000022">
    <property type="protein sequence ID" value="HGY38830.1"/>
    <property type="molecule type" value="Genomic_DNA"/>
</dbReference>
<gene>
    <name evidence="2" type="ORF">ENW11_03340</name>
</gene>
<proteinExistence type="predicted"/>
<comment type="caution">
    <text evidence="2">The sequence shown here is derived from an EMBL/GenBank/DDBJ whole genome shotgun (WGS) entry which is preliminary data.</text>
</comment>
<dbReference type="AlphaFoldDB" id="A0A7V4TIK5"/>
<feature type="transmembrane region" description="Helical" evidence="1">
    <location>
        <begin position="56"/>
        <end position="75"/>
    </location>
</feature>
<accession>A0A7V4TIK5</accession>
<reference evidence="2" key="1">
    <citation type="journal article" date="2020" name="mSystems">
        <title>Genome- and Community-Level Interaction Insights into Carbon Utilization and Element Cycling Functions of Hydrothermarchaeota in Hydrothermal Sediment.</title>
        <authorList>
            <person name="Zhou Z."/>
            <person name="Liu Y."/>
            <person name="Xu W."/>
            <person name="Pan J."/>
            <person name="Luo Z.H."/>
            <person name="Li M."/>
        </authorList>
    </citation>
    <scope>NUCLEOTIDE SEQUENCE [LARGE SCALE GENOMIC DNA]</scope>
    <source>
        <strain evidence="2">SpSt-82</strain>
    </source>
</reference>
<evidence type="ECO:0008006" key="3">
    <source>
        <dbReference type="Google" id="ProtNLM"/>
    </source>
</evidence>
<feature type="transmembrane region" description="Helical" evidence="1">
    <location>
        <begin position="28"/>
        <end position="44"/>
    </location>
</feature>
<protein>
    <recommendedName>
        <fullName evidence="3">Cation:proton antiporter</fullName>
    </recommendedName>
</protein>
<keyword evidence="1" id="KW-0472">Membrane</keyword>
<name>A0A7V4TIK5_9BACT</name>
<sequence>MGKWLFFLLGMLFWTVLSGWRSLWLLALGAGASFMGICIVTPHITPKHMVLFTLKLPLFFLEALWQALTLLARLYNHSSQFLWKSIPTGEEELFEKTVLITLTPYTLVIKEEKGELLIHSIKEEKGR</sequence>
<keyword evidence="1" id="KW-1133">Transmembrane helix</keyword>
<keyword evidence="1" id="KW-0812">Transmembrane</keyword>